<evidence type="ECO:0000313" key="6">
    <source>
        <dbReference type="EMBL" id="KAJ9157189.1"/>
    </source>
</evidence>
<dbReference type="Gene3D" id="3.50.50.60">
    <property type="entry name" value="FAD/NAD(P)-binding domain"/>
    <property type="match status" value="1"/>
</dbReference>
<dbReference type="Pfam" id="PF00743">
    <property type="entry name" value="FMO-like"/>
    <property type="match status" value="1"/>
</dbReference>
<evidence type="ECO:0000256" key="1">
    <source>
        <dbReference type="ARBA" id="ARBA00009183"/>
    </source>
</evidence>
<evidence type="ECO:0000256" key="3">
    <source>
        <dbReference type="ARBA" id="ARBA00022827"/>
    </source>
</evidence>
<dbReference type="InterPro" id="IPR050346">
    <property type="entry name" value="FMO-like"/>
</dbReference>
<dbReference type="InterPro" id="IPR036188">
    <property type="entry name" value="FAD/NAD-bd_sf"/>
</dbReference>
<evidence type="ECO:0000256" key="4">
    <source>
        <dbReference type="ARBA" id="ARBA00023002"/>
    </source>
</evidence>
<protein>
    <submittedName>
        <fullName evidence="6">Flavin-containing monooxygenase FMO GS-OX-like 6</fullName>
    </submittedName>
</protein>
<dbReference type="GO" id="GO:0004499">
    <property type="term" value="F:N,N-dimethylaniline monooxygenase activity"/>
    <property type="evidence" value="ECO:0007669"/>
    <property type="project" value="InterPro"/>
</dbReference>
<comment type="similarity">
    <text evidence="1">Belongs to the FMO family.</text>
</comment>
<dbReference type="PRINTS" id="PR00368">
    <property type="entry name" value="FADPNR"/>
</dbReference>
<dbReference type="InterPro" id="IPR045632">
    <property type="entry name" value="DUF6314"/>
</dbReference>
<dbReference type="SUPFAM" id="SSF51905">
    <property type="entry name" value="FAD/NAD(P)-binding domain"/>
    <property type="match status" value="1"/>
</dbReference>
<dbReference type="Pfam" id="PF19834">
    <property type="entry name" value="DUF6314"/>
    <property type="match status" value="1"/>
</dbReference>
<keyword evidence="4" id="KW-0560">Oxidoreductase</keyword>
<evidence type="ECO:0000313" key="7">
    <source>
        <dbReference type="Proteomes" id="UP001174694"/>
    </source>
</evidence>
<keyword evidence="6" id="KW-0503">Monooxygenase</keyword>
<comment type="caution">
    <text evidence="6">The sequence shown here is derived from an EMBL/GenBank/DDBJ whole genome shotgun (WGS) entry which is preliminary data.</text>
</comment>
<name>A0AA38RTW4_9PEZI</name>
<dbReference type="Proteomes" id="UP001174694">
    <property type="component" value="Unassembled WGS sequence"/>
</dbReference>
<proteinExistence type="inferred from homology"/>
<dbReference type="EMBL" id="JANBVO010000001">
    <property type="protein sequence ID" value="KAJ9157189.1"/>
    <property type="molecule type" value="Genomic_DNA"/>
</dbReference>
<dbReference type="PANTHER" id="PTHR23023">
    <property type="entry name" value="DIMETHYLANILINE MONOOXYGENASE"/>
    <property type="match status" value="1"/>
</dbReference>
<dbReference type="GO" id="GO:0050660">
    <property type="term" value="F:flavin adenine dinucleotide binding"/>
    <property type="evidence" value="ECO:0007669"/>
    <property type="project" value="InterPro"/>
</dbReference>
<feature type="domain" description="DUF6314" evidence="5">
    <location>
        <begin position="564"/>
        <end position="736"/>
    </location>
</feature>
<keyword evidence="2" id="KW-0285">Flavoprotein</keyword>
<sequence>MPKTVCIVGAGPAGLVAAKTLLHEAPAGAFSVTVFDAQSQIGGLWPVSRDDNDRLVHPLMVANQSKHTVQFSDLAWAKEDPELPRAWQVGHYLQRYLERYCLPLGDSFRLRLGSKVSLAEPTTEGDAGWQVRTSSADGGEESERFDFFLVASGFFGAPIIPGGLPKAAEIPIVHSSRYRNLETLLPEERRKGGKILVVGSQMSGIEIAGTVASHLSSAVNSPGSTSIAGADKYSIHHVIQRPPWVFPLFTSPKPASAAAPFLPVDLPSYNLNNRPQPLVNSQGHISEASASLMHSIYQGVLGTDQSIFSPLMTMQGDVLKEPPYLAMSDPYMDFVRSGLITLSQGKLTSLDGTTATIDPLGEKISDIAAVILATGFDPSPSLSFLPDPLLKILSLSPEHVNYPTALAFHGTHHPDIPNLGFVGFYRSPYWGVMEMQARFLATLWTNPANSALQQALDSDTSVERTLSLRNDPRSSQFPMGDYLFLMQEFAAALGMHLSSPIGVTPPLPHNGKPLDILTPARYAPLRPTPAQAAEVASSLQQTHDTAMAGLTKCKFVARAVFRSLLGEWSLERSLVSRLPSHPSGHFSGTARFLMRRGTTDGREGADVEDLGDEYLYVEEGEFRADNGMAFRATRRYVWRYDEAGDMLSVWFARTDDQKRADYLFHELEFMIPPEAEAEEANDDRGWKAKAGHLCVEDFYDVVYEFKFSAVNLKEWTIGYTVKGPKKDYTIDGVYKRVDKKAMV</sequence>
<organism evidence="6 7">
    <name type="scientific">Pleurostoma richardsiae</name>
    <dbReference type="NCBI Taxonomy" id="41990"/>
    <lineage>
        <taxon>Eukaryota</taxon>
        <taxon>Fungi</taxon>
        <taxon>Dikarya</taxon>
        <taxon>Ascomycota</taxon>
        <taxon>Pezizomycotina</taxon>
        <taxon>Sordariomycetes</taxon>
        <taxon>Sordariomycetidae</taxon>
        <taxon>Calosphaeriales</taxon>
        <taxon>Pleurostomataceae</taxon>
        <taxon>Pleurostoma</taxon>
    </lineage>
</organism>
<reference evidence="6" key="1">
    <citation type="submission" date="2022-07" db="EMBL/GenBank/DDBJ databases">
        <title>Fungi with potential for degradation of polypropylene.</title>
        <authorList>
            <person name="Gostincar C."/>
        </authorList>
    </citation>
    <scope>NUCLEOTIDE SEQUENCE</scope>
    <source>
        <strain evidence="6">EXF-13308</strain>
    </source>
</reference>
<evidence type="ECO:0000256" key="2">
    <source>
        <dbReference type="ARBA" id="ARBA00022630"/>
    </source>
</evidence>
<gene>
    <name evidence="6" type="ORF">NKR23_g257</name>
</gene>
<evidence type="ECO:0000259" key="5">
    <source>
        <dbReference type="Pfam" id="PF19834"/>
    </source>
</evidence>
<dbReference type="AlphaFoldDB" id="A0AA38RTW4"/>
<dbReference type="GO" id="GO:0050661">
    <property type="term" value="F:NADP binding"/>
    <property type="evidence" value="ECO:0007669"/>
    <property type="project" value="InterPro"/>
</dbReference>
<keyword evidence="3" id="KW-0274">FAD</keyword>
<dbReference type="InterPro" id="IPR020946">
    <property type="entry name" value="Flavin_mOase-like"/>
</dbReference>
<keyword evidence="7" id="KW-1185">Reference proteome</keyword>
<accession>A0AA38RTW4</accession>